<dbReference type="InterPro" id="IPR019734">
    <property type="entry name" value="TPR_rpt"/>
</dbReference>
<dbReference type="Pfam" id="PF13374">
    <property type="entry name" value="TPR_10"/>
    <property type="match status" value="1"/>
</dbReference>
<dbReference type="Pfam" id="PF13176">
    <property type="entry name" value="TPR_7"/>
    <property type="match status" value="1"/>
</dbReference>
<accession>A0A7J8PKL1</accession>
<dbReference type="PANTHER" id="PTHR46284">
    <property type="entry name" value="PROTEIN KINESIN LIGHT CHAIN-RELATED 3"/>
    <property type="match status" value="1"/>
</dbReference>
<dbReference type="AlphaFoldDB" id="A0A7J8PKL1"/>
<organism evidence="1 2">
    <name type="scientific">Gossypium raimondii</name>
    <name type="common">Peruvian cotton</name>
    <name type="synonym">Gossypium klotzschianum subsp. raimondii</name>
    <dbReference type="NCBI Taxonomy" id="29730"/>
    <lineage>
        <taxon>Eukaryota</taxon>
        <taxon>Viridiplantae</taxon>
        <taxon>Streptophyta</taxon>
        <taxon>Embryophyta</taxon>
        <taxon>Tracheophyta</taxon>
        <taxon>Spermatophyta</taxon>
        <taxon>Magnoliopsida</taxon>
        <taxon>eudicotyledons</taxon>
        <taxon>Gunneridae</taxon>
        <taxon>Pentapetalae</taxon>
        <taxon>rosids</taxon>
        <taxon>malvids</taxon>
        <taxon>Malvales</taxon>
        <taxon>Malvaceae</taxon>
        <taxon>Malvoideae</taxon>
        <taxon>Gossypium</taxon>
    </lineage>
</organism>
<dbReference type="Proteomes" id="UP000593578">
    <property type="component" value="Unassembled WGS sequence"/>
</dbReference>
<evidence type="ECO:0008006" key="3">
    <source>
        <dbReference type="Google" id="ProtNLM"/>
    </source>
</evidence>
<evidence type="ECO:0000313" key="1">
    <source>
        <dbReference type="EMBL" id="MBA0589738.1"/>
    </source>
</evidence>
<dbReference type="Pfam" id="PF13181">
    <property type="entry name" value="TPR_8"/>
    <property type="match status" value="1"/>
</dbReference>
<proteinExistence type="predicted"/>
<comment type="caution">
    <text evidence="1">The sequence shown here is derived from an EMBL/GenBank/DDBJ whole genome shotgun (WGS) entry which is preliminary data.</text>
</comment>
<evidence type="ECO:0000313" key="2">
    <source>
        <dbReference type="Proteomes" id="UP000593578"/>
    </source>
</evidence>
<dbReference type="Gene3D" id="1.25.40.10">
    <property type="entry name" value="Tetratricopeptide repeat domain"/>
    <property type="match status" value="2"/>
</dbReference>
<dbReference type="PANTHER" id="PTHR46284:SF9">
    <property type="entry name" value="OS02G0109800 PROTEIN"/>
    <property type="match status" value="1"/>
</dbReference>
<protein>
    <recommendedName>
        <fullName evidence="3">MalT-like TPR region domain-containing protein</fullName>
    </recommendedName>
</protein>
<dbReference type="InterPro" id="IPR011990">
    <property type="entry name" value="TPR-like_helical_dom_sf"/>
</dbReference>
<gene>
    <name evidence="1" type="ORF">Gorai_018471</name>
</gene>
<reference evidence="1 2" key="1">
    <citation type="journal article" date="2019" name="Genome Biol. Evol.">
        <title>Insights into the evolution of the New World diploid cottons (Gossypium, subgenus Houzingenia) based on genome sequencing.</title>
        <authorList>
            <person name="Grover C.E."/>
            <person name="Arick M.A. 2nd"/>
            <person name="Thrash A."/>
            <person name="Conover J.L."/>
            <person name="Sanders W.S."/>
            <person name="Peterson D.G."/>
            <person name="Frelichowski J.E."/>
            <person name="Scheffler J.A."/>
            <person name="Scheffler B.E."/>
            <person name="Wendel J.F."/>
        </authorList>
    </citation>
    <scope>NUCLEOTIDE SEQUENCE [LARGE SCALE GENOMIC DNA]</scope>
    <source>
        <strain evidence="1">8</strain>
        <tissue evidence="1">Leaf</tissue>
    </source>
</reference>
<dbReference type="EMBL" id="JABEZZ010000007">
    <property type="protein sequence ID" value="MBA0589738.1"/>
    <property type="molecule type" value="Genomic_DNA"/>
</dbReference>
<sequence>MSLHVLAAIYSSLGRFEEAVPVLERSIEVPLLGNGSDHALAKFSGCMQLGDTYSMMGQLDRSINSYESGLRIQIEALGDSDPRTCRYLAEAHVQVVQFNEAESPARRPSKSTKSTVHQDPLKKQLITCLWLLCVKQRETMNLPLSTLSVLAYLMRQSLPIRRHLTVFKSTKGKSHPSLASVFIRLADLYNKTGKLRESKFYSENAFRIYSKQPEEAVKLLEMAMKLLEDTHGNISTIARIEAQMGGMFYLVGRYGEVRSSFESAMAKLHASGESKFAFFGIVLNQMGLANVQLYRIDEAIG</sequence>
<dbReference type="SUPFAM" id="SSF48452">
    <property type="entry name" value="TPR-like"/>
    <property type="match status" value="2"/>
</dbReference>
<name>A0A7J8PKL1_GOSRA</name>